<evidence type="ECO:0000256" key="4">
    <source>
        <dbReference type="ARBA" id="ARBA00023004"/>
    </source>
</evidence>
<dbReference type="Proteomes" id="UP000240608">
    <property type="component" value="Unassembled WGS sequence"/>
</dbReference>
<reference evidence="7 8" key="1">
    <citation type="submission" date="2018-03" db="EMBL/GenBank/DDBJ databases">
        <title>Cross-interface Injection: A General Nanoliter Liquid Handling Method Applied to Single Cells Genome Amplification Automated Nanoliter Liquid Handling Applied to Single Cell Multiple Displacement Amplification.</title>
        <authorList>
            <person name="Yun J."/>
            <person name="Xu P."/>
            <person name="Xu J."/>
            <person name="Dai X."/>
            <person name="Wang Y."/>
            <person name="Zheng X."/>
            <person name="Cao C."/>
            <person name="Yi Q."/>
            <person name="Zhu Y."/>
            <person name="Wang L."/>
            <person name="Dong Z."/>
            <person name="Huang Y."/>
            <person name="Huang L."/>
            <person name="Du W."/>
        </authorList>
    </citation>
    <scope>NUCLEOTIDE SEQUENCE [LARGE SCALE GENOMIC DNA]</scope>
    <source>
        <strain evidence="7 8">Z-D1-2</strain>
    </source>
</reference>
<dbReference type="SFLD" id="SFLDG01067">
    <property type="entry name" value="SPASM/twitch_domain_containing"/>
    <property type="match status" value="1"/>
</dbReference>
<evidence type="ECO:0000259" key="6">
    <source>
        <dbReference type="PROSITE" id="PS51918"/>
    </source>
</evidence>
<feature type="domain" description="Radical SAM core" evidence="6">
    <location>
        <begin position="2"/>
        <end position="222"/>
    </location>
</feature>
<dbReference type="PANTHER" id="PTHR11228">
    <property type="entry name" value="RADICAL SAM DOMAIN PROTEIN"/>
    <property type="match status" value="1"/>
</dbReference>
<comment type="caution">
    <text evidence="7">The sequence shown here is derived from an EMBL/GenBank/DDBJ whole genome shotgun (WGS) entry which is preliminary data.</text>
</comment>
<dbReference type="InterPro" id="IPR050377">
    <property type="entry name" value="Radical_SAM_PqqE_MftC-like"/>
</dbReference>
<keyword evidence="2" id="KW-0949">S-adenosyl-L-methionine</keyword>
<keyword evidence="5" id="KW-0411">Iron-sulfur</keyword>
<evidence type="ECO:0000256" key="5">
    <source>
        <dbReference type="ARBA" id="ARBA00023014"/>
    </source>
</evidence>
<dbReference type="PROSITE" id="PS51918">
    <property type="entry name" value="RADICAL_SAM"/>
    <property type="match status" value="1"/>
</dbReference>
<dbReference type="SFLD" id="SFLDS00029">
    <property type="entry name" value="Radical_SAM"/>
    <property type="match status" value="1"/>
</dbReference>
<evidence type="ECO:0000313" key="8">
    <source>
        <dbReference type="Proteomes" id="UP000240608"/>
    </source>
</evidence>
<evidence type="ECO:0000256" key="2">
    <source>
        <dbReference type="ARBA" id="ARBA00022691"/>
    </source>
</evidence>
<dbReference type="CDD" id="cd01335">
    <property type="entry name" value="Radical_SAM"/>
    <property type="match status" value="1"/>
</dbReference>
<dbReference type="GO" id="GO:0003824">
    <property type="term" value="F:catalytic activity"/>
    <property type="evidence" value="ECO:0007669"/>
    <property type="project" value="InterPro"/>
</dbReference>
<proteinExistence type="predicted"/>
<dbReference type="GO" id="GO:0051536">
    <property type="term" value="F:iron-sulfur cluster binding"/>
    <property type="evidence" value="ECO:0007669"/>
    <property type="project" value="UniProtKB-KW"/>
</dbReference>
<dbReference type="InterPro" id="IPR007197">
    <property type="entry name" value="rSAM"/>
</dbReference>
<dbReference type="Gene3D" id="3.20.20.70">
    <property type="entry name" value="Aldolase class I"/>
    <property type="match status" value="1"/>
</dbReference>
<evidence type="ECO:0000256" key="1">
    <source>
        <dbReference type="ARBA" id="ARBA00001966"/>
    </source>
</evidence>
<evidence type="ECO:0000313" key="7">
    <source>
        <dbReference type="EMBL" id="PTB95967.1"/>
    </source>
</evidence>
<accession>A0A2T4DQ97</accession>
<dbReference type="AlphaFoldDB" id="A0A2T4DQ97"/>
<dbReference type="EMBL" id="PYVU01000074">
    <property type="protein sequence ID" value="PTB95967.1"/>
    <property type="molecule type" value="Genomic_DNA"/>
</dbReference>
<dbReference type="GO" id="GO:0046872">
    <property type="term" value="F:metal ion binding"/>
    <property type="evidence" value="ECO:0007669"/>
    <property type="project" value="UniProtKB-KW"/>
</dbReference>
<evidence type="ECO:0000256" key="3">
    <source>
        <dbReference type="ARBA" id="ARBA00022723"/>
    </source>
</evidence>
<keyword evidence="3" id="KW-0479">Metal-binding</keyword>
<name>A0A2T4DQ97_9BACT</name>
<comment type="cofactor">
    <cofactor evidence="1">
        <name>[4Fe-4S] cluster</name>
        <dbReference type="ChEBI" id="CHEBI:49883"/>
    </cofactor>
</comment>
<dbReference type="InterPro" id="IPR013785">
    <property type="entry name" value="Aldolase_TIM"/>
</dbReference>
<dbReference type="Pfam" id="PF04055">
    <property type="entry name" value="Radical_SAM"/>
    <property type="match status" value="1"/>
</dbReference>
<dbReference type="SUPFAM" id="SSF102114">
    <property type="entry name" value="Radical SAM enzymes"/>
    <property type="match status" value="1"/>
</dbReference>
<keyword evidence="4" id="KW-0408">Iron</keyword>
<dbReference type="InterPro" id="IPR058240">
    <property type="entry name" value="rSAM_sf"/>
</dbReference>
<organism evidence="7 8">
    <name type="scientific">Marivirga lumbricoides</name>
    <dbReference type="NCBI Taxonomy" id="1046115"/>
    <lineage>
        <taxon>Bacteria</taxon>
        <taxon>Pseudomonadati</taxon>
        <taxon>Bacteroidota</taxon>
        <taxon>Cytophagia</taxon>
        <taxon>Cytophagales</taxon>
        <taxon>Marivirgaceae</taxon>
        <taxon>Marivirga</taxon>
    </lineage>
</organism>
<dbReference type="PANTHER" id="PTHR11228:SF7">
    <property type="entry name" value="PQQA PEPTIDE CYCLASE"/>
    <property type="match status" value="1"/>
</dbReference>
<protein>
    <submittedName>
        <fullName evidence="7">Radical SAM protein</fullName>
    </submittedName>
</protein>
<gene>
    <name evidence="7" type="ORF">C9994_09440</name>
</gene>
<sequence>MRIIRKHVLCNYYVTYRCNASCYFCDIWEKPSPYVTVDEVKSNLLALKKLGVRVIDFTGGEPLLHQDIHLFLKLAKELGFITTLTTNALLYPKKAESLKGLIDMLHFSLDAYDKEKHDKARGVACYDFVMESIRVAKHLGEKPDILFTAMNDNMNELEPVYQNICLFNNLVLIINPIFDYNQVETGGGLTSENLQIISEMGKRKNVYLNEAFVQLRRDGGNKISSPVCKAASASLVISPHNELVLPCYHLGKKSFPIKNNLEKLYQSDEVRELIALEGRMPECEGCAINCYMQPSFAVEINKYFWKALPSTIKYNRIKGTWRNL</sequence>